<dbReference type="Pfam" id="PF07536">
    <property type="entry name" value="HWE_HK"/>
    <property type="match status" value="1"/>
</dbReference>
<evidence type="ECO:0000256" key="8">
    <source>
        <dbReference type="ARBA" id="ARBA00022679"/>
    </source>
</evidence>
<dbReference type="FunFam" id="3.30.450.20:FF:000099">
    <property type="entry name" value="Sensory box sensor histidine kinase"/>
    <property type="match status" value="2"/>
</dbReference>
<protein>
    <recommendedName>
        <fullName evidence="2">histidine kinase</fullName>
        <ecNumber evidence="2">2.7.13.3</ecNumber>
    </recommendedName>
</protein>
<dbReference type="SUPFAM" id="SSF55874">
    <property type="entry name" value="ATPase domain of HSP90 chaperone/DNA topoisomerase II/histidine kinase"/>
    <property type="match status" value="1"/>
</dbReference>
<dbReference type="RefSeq" id="WP_131451586.1">
    <property type="nucleotide sequence ID" value="NZ_BMJK01000001.1"/>
</dbReference>
<dbReference type="InterPro" id="IPR000700">
    <property type="entry name" value="PAS-assoc_C"/>
</dbReference>
<dbReference type="NCBIfam" id="TIGR00229">
    <property type="entry name" value="sensory_box"/>
    <property type="match status" value="2"/>
</dbReference>
<sequence length="478" mass="53838">MHASQYWQWTRPAELPQTFEEGSLDQWRDFADLLPSLCWIALSDGYIAWYNKRWHDYCGTTPEEMEGWGWQSVHDAEVLPQVMENWTASIATGEPFEMTFPLRGADGKYRPFLTRIVPVRNRQGTVVRWFGTNTEITDQKKAERALEVSEAKYAVLTNAMPQMVWTTRPDGFHDYYNAQWYRFTGMPKGSTDGEEWAAMFHPDDQARAWERWNRSLATGELYEVEYRLRRHDGAYRWVLGRALPARDEAGEIVRWIGTCTEIHEAKQHAEQGELLNRELSHRIKNIFAVIGGLLNLTARDKPELRPVMGELTGRIAALGRAHDFARPHSEISASSAHSGDLQGLIAEIMVPYQNAAGDRITLDGDHVDIDDKGATPMALVVHELATNAAKYGSLSVDAGRVDIVVRHEGEDVVVAWNETGGPAIATVPEHIGFGTQLADLSVNRQLGGELQRNWNPGGLGVTIRVRQAHLHRAQGRPA</sequence>
<reference evidence="18 19" key="1">
    <citation type="submission" date="2019-12" db="EMBL/GenBank/DDBJ databases">
        <title>Genomic-based taxomic classification of the family Erythrobacteraceae.</title>
        <authorList>
            <person name="Xu L."/>
        </authorList>
    </citation>
    <scope>NUCLEOTIDE SEQUENCE [LARGE SCALE GENOMIC DNA]</scope>
    <source>
        <strain evidence="18 19">RC4-10-4</strain>
    </source>
</reference>
<evidence type="ECO:0000313" key="18">
    <source>
        <dbReference type="EMBL" id="MXO92206.1"/>
    </source>
</evidence>
<dbReference type="PROSITE" id="PS50112">
    <property type="entry name" value="PAS"/>
    <property type="match status" value="1"/>
</dbReference>
<dbReference type="Proteomes" id="UP000460626">
    <property type="component" value="Unassembled WGS sequence"/>
</dbReference>
<keyword evidence="8" id="KW-0808">Transferase</keyword>
<keyword evidence="4" id="KW-0597">Phosphoprotein</keyword>
<keyword evidence="14" id="KW-0843">Virulence</keyword>
<dbReference type="InterPro" id="IPR000014">
    <property type="entry name" value="PAS"/>
</dbReference>
<evidence type="ECO:0000256" key="6">
    <source>
        <dbReference type="ARBA" id="ARBA00022630"/>
    </source>
</evidence>
<evidence type="ECO:0000256" key="7">
    <source>
        <dbReference type="ARBA" id="ARBA00022643"/>
    </source>
</evidence>
<evidence type="ECO:0000313" key="19">
    <source>
        <dbReference type="Proteomes" id="UP000460626"/>
    </source>
</evidence>
<keyword evidence="15" id="KW-0675">Receptor</keyword>
<dbReference type="PANTHER" id="PTHR41523">
    <property type="entry name" value="TWO-COMPONENT SYSTEM SENSOR PROTEIN"/>
    <property type="match status" value="1"/>
</dbReference>
<name>A0A844ZZ46_9SPHN</name>
<dbReference type="SUPFAM" id="SSF55785">
    <property type="entry name" value="PYP-like sensor domain (PAS domain)"/>
    <property type="match status" value="2"/>
</dbReference>
<keyword evidence="10" id="KW-0547">Nucleotide-binding</keyword>
<evidence type="ECO:0000256" key="14">
    <source>
        <dbReference type="ARBA" id="ARBA00023026"/>
    </source>
</evidence>
<keyword evidence="3" id="KW-0600">Photoreceptor protein</keyword>
<feature type="domain" description="PAS" evidence="16">
    <location>
        <begin position="149"/>
        <end position="219"/>
    </location>
</feature>
<keyword evidence="5" id="KW-0716">Sensory transduction</keyword>
<gene>
    <name evidence="18" type="ORF">GRI62_01115</name>
</gene>
<accession>A0A844ZZ46</accession>
<dbReference type="Pfam" id="PF08447">
    <property type="entry name" value="PAS_3"/>
    <property type="match status" value="1"/>
</dbReference>
<keyword evidence="19" id="KW-1185">Reference proteome</keyword>
<evidence type="ECO:0000256" key="3">
    <source>
        <dbReference type="ARBA" id="ARBA00022543"/>
    </source>
</evidence>
<dbReference type="AlphaFoldDB" id="A0A844ZZ46"/>
<dbReference type="Pfam" id="PF08448">
    <property type="entry name" value="PAS_4"/>
    <property type="match status" value="1"/>
</dbReference>
<evidence type="ECO:0000256" key="13">
    <source>
        <dbReference type="ARBA" id="ARBA00022991"/>
    </source>
</evidence>
<dbReference type="InterPro" id="IPR001610">
    <property type="entry name" value="PAC"/>
</dbReference>
<evidence type="ECO:0000256" key="1">
    <source>
        <dbReference type="ARBA" id="ARBA00000085"/>
    </source>
</evidence>
<evidence type="ECO:0000256" key="12">
    <source>
        <dbReference type="ARBA" id="ARBA00022840"/>
    </source>
</evidence>
<evidence type="ECO:0000256" key="15">
    <source>
        <dbReference type="ARBA" id="ARBA00023170"/>
    </source>
</evidence>
<dbReference type="SMART" id="SM00086">
    <property type="entry name" value="PAC"/>
    <property type="match status" value="2"/>
</dbReference>
<dbReference type="SMART" id="SM00911">
    <property type="entry name" value="HWE_HK"/>
    <property type="match status" value="1"/>
</dbReference>
<dbReference type="CDD" id="cd00130">
    <property type="entry name" value="PAS"/>
    <property type="match status" value="2"/>
</dbReference>
<feature type="domain" description="PAC" evidence="17">
    <location>
        <begin position="96"/>
        <end position="148"/>
    </location>
</feature>
<keyword evidence="9" id="KW-0677">Repeat</keyword>
<comment type="catalytic activity">
    <reaction evidence="1">
        <text>ATP + protein L-histidine = ADP + protein N-phospho-L-histidine.</text>
        <dbReference type="EC" id="2.7.13.3"/>
    </reaction>
</comment>
<feature type="domain" description="PAC" evidence="17">
    <location>
        <begin position="222"/>
        <end position="274"/>
    </location>
</feature>
<dbReference type="EMBL" id="WTYH01000001">
    <property type="protein sequence ID" value="MXO92206.1"/>
    <property type="molecule type" value="Genomic_DNA"/>
</dbReference>
<dbReference type="InterPro" id="IPR036890">
    <property type="entry name" value="HATPase_C_sf"/>
</dbReference>
<keyword evidence="13" id="KW-0157">Chromophore</keyword>
<proteinExistence type="predicted"/>
<dbReference type="GO" id="GO:0009881">
    <property type="term" value="F:photoreceptor activity"/>
    <property type="evidence" value="ECO:0007669"/>
    <property type="project" value="UniProtKB-KW"/>
</dbReference>
<keyword evidence="12" id="KW-0067">ATP-binding</keyword>
<dbReference type="Gene3D" id="3.30.450.20">
    <property type="entry name" value="PAS domain"/>
    <property type="match status" value="2"/>
</dbReference>
<evidence type="ECO:0000256" key="10">
    <source>
        <dbReference type="ARBA" id="ARBA00022741"/>
    </source>
</evidence>
<dbReference type="SMART" id="SM00091">
    <property type="entry name" value="PAS"/>
    <property type="match status" value="2"/>
</dbReference>
<keyword evidence="6" id="KW-0285">Flavoprotein</keyword>
<evidence type="ECO:0000259" key="17">
    <source>
        <dbReference type="PROSITE" id="PS50113"/>
    </source>
</evidence>
<organism evidence="18 19">
    <name type="scientific">Aurantiacibacter arachoides</name>
    <dbReference type="NCBI Taxonomy" id="1850444"/>
    <lineage>
        <taxon>Bacteria</taxon>
        <taxon>Pseudomonadati</taxon>
        <taxon>Pseudomonadota</taxon>
        <taxon>Alphaproteobacteria</taxon>
        <taxon>Sphingomonadales</taxon>
        <taxon>Erythrobacteraceae</taxon>
        <taxon>Aurantiacibacter</taxon>
    </lineage>
</organism>
<evidence type="ECO:0000256" key="11">
    <source>
        <dbReference type="ARBA" id="ARBA00022777"/>
    </source>
</evidence>
<evidence type="ECO:0000256" key="9">
    <source>
        <dbReference type="ARBA" id="ARBA00022737"/>
    </source>
</evidence>
<dbReference type="GO" id="GO:0004673">
    <property type="term" value="F:protein histidine kinase activity"/>
    <property type="evidence" value="ECO:0007669"/>
    <property type="project" value="UniProtKB-EC"/>
</dbReference>
<keyword evidence="11" id="KW-0418">Kinase</keyword>
<dbReference type="PANTHER" id="PTHR41523:SF8">
    <property type="entry name" value="ETHYLENE RESPONSE SENSOR PROTEIN"/>
    <property type="match status" value="1"/>
</dbReference>
<comment type="caution">
    <text evidence="18">The sequence shown here is derived from an EMBL/GenBank/DDBJ whole genome shotgun (WGS) entry which is preliminary data.</text>
</comment>
<dbReference type="InterPro" id="IPR013656">
    <property type="entry name" value="PAS_4"/>
</dbReference>
<dbReference type="InterPro" id="IPR035965">
    <property type="entry name" value="PAS-like_dom_sf"/>
</dbReference>
<dbReference type="EC" id="2.7.13.3" evidence="2"/>
<dbReference type="PROSITE" id="PS50113">
    <property type="entry name" value="PAC"/>
    <property type="match status" value="2"/>
</dbReference>
<dbReference type="GO" id="GO:0005524">
    <property type="term" value="F:ATP binding"/>
    <property type="evidence" value="ECO:0007669"/>
    <property type="project" value="UniProtKB-KW"/>
</dbReference>
<evidence type="ECO:0000259" key="16">
    <source>
        <dbReference type="PROSITE" id="PS50112"/>
    </source>
</evidence>
<dbReference type="Gene3D" id="3.30.565.10">
    <property type="entry name" value="Histidine kinase-like ATPase, C-terminal domain"/>
    <property type="match status" value="1"/>
</dbReference>
<evidence type="ECO:0000256" key="5">
    <source>
        <dbReference type="ARBA" id="ARBA00022606"/>
    </source>
</evidence>
<dbReference type="InterPro" id="IPR011102">
    <property type="entry name" value="Sig_transdc_His_kinase_HWE"/>
</dbReference>
<evidence type="ECO:0000256" key="2">
    <source>
        <dbReference type="ARBA" id="ARBA00012438"/>
    </source>
</evidence>
<dbReference type="InterPro" id="IPR013655">
    <property type="entry name" value="PAS_fold_3"/>
</dbReference>
<keyword evidence="7" id="KW-0288">FMN</keyword>
<dbReference type="OrthoDB" id="136506at2"/>
<evidence type="ECO:0000256" key="4">
    <source>
        <dbReference type="ARBA" id="ARBA00022553"/>
    </source>
</evidence>